<dbReference type="InterPro" id="IPR051242">
    <property type="entry name" value="WD-EF-hand_domain"/>
</dbReference>
<dbReference type="Gene3D" id="2.130.10.10">
    <property type="entry name" value="YVTN repeat-like/Quinoprotein amine dehydrogenase"/>
    <property type="match status" value="1"/>
</dbReference>
<name>A0A564ZCT7_HYMDI</name>
<keyword evidence="3" id="KW-1185">Reference proteome</keyword>
<dbReference type="AlphaFoldDB" id="A0A564ZCT7"/>
<dbReference type="SUPFAM" id="SSF50978">
    <property type="entry name" value="WD40 repeat-like"/>
    <property type="match status" value="1"/>
</dbReference>
<proteinExistence type="predicted"/>
<evidence type="ECO:0000313" key="3">
    <source>
        <dbReference type="Proteomes" id="UP000321570"/>
    </source>
</evidence>
<gene>
    <name evidence="2" type="ORF">WMSIL1_LOCUS14717</name>
</gene>
<dbReference type="InterPro" id="IPR036322">
    <property type="entry name" value="WD40_repeat_dom_sf"/>
</dbReference>
<organism evidence="2 3">
    <name type="scientific">Hymenolepis diminuta</name>
    <name type="common">Rat tapeworm</name>
    <dbReference type="NCBI Taxonomy" id="6216"/>
    <lineage>
        <taxon>Eukaryota</taxon>
        <taxon>Metazoa</taxon>
        <taxon>Spiralia</taxon>
        <taxon>Lophotrochozoa</taxon>
        <taxon>Platyhelminthes</taxon>
        <taxon>Cestoda</taxon>
        <taxon>Eucestoda</taxon>
        <taxon>Cyclophyllidea</taxon>
        <taxon>Hymenolepididae</taxon>
        <taxon>Hymenolepis</taxon>
    </lineage>
</organism>
<accession>A0A564ZCT7</accession>
<protein>
    <recommendedName>
        <fullName evidence="4">WD_REPEATS_REGION domain-containing protein</fullName>
    </recommendedName>
</protein>
<sequence length="77" mass="8825">MYPPTIISQWVAHSDQITGLVFCVRPERRTVIATSSSDFSVCLWSIEGHRLGVFGQPERWKLDTYMRDLTTGSMFSQ</sequence>
<reference evidence="2 3" key="1">
    <citation type="submission" date="2019-07" db="EMBL/GenBank/DDBJ databases">
        <authorList>
            <person name="Jastrzebski P J."/>
            <person name="Paukszto L."/>
            <person name="Jastrzebski P J."/>
        </authorList>
    </citation>
    <scope>NUCLEOTIDE SEQUENCE [LARGE SCALE GENOMIC DNA]</scope>
    <source>
        <strain evidence="2 3">WMS-il1</strain>
    </source>
</reference>
<dbReference type="Proteomes" id="UP000321570">
    <property type="component" value="Unassembled WGS sequence"/>
</dbReference>
<feature type="non-terminal residue" evidence="2">
    <location>
        <position position="77"/>
    </location>
</feature>
<evidence type="ECO:0008006" key="4">
    <source>
        <dbReference type="Google" id="ProtNLM"/>
    </source>
</evidence>
<keyword evidence="1" id="KW-0677">Repeat</keyword>
<evidence type="ECO:0000256" key="1">
    <source>
        <dbReference type="ARBA" id="ARBA00022737"/>
    </source>
</evidence>
<dbReference type="InterPro" id="IPR015943">
    <property type="entry name" value="WD40/YVTN_repeat-like_dom_sf"/>
</dbReference>
<dbReference type="PANTHER" id="PTHR44324">
    <property type="entry name" value="WD40 REPEAT DOMAIN 95"/>
    <property type="match status" value="1"/>
</dbReference>
<evidence type="ECO:0000313" key="2">
    <source>
        <dbReference type="EMBL" id="VUZ57270.1"/>
    </source>
</evidence>
<dbReference type="PANTHER" id="PTHR44324:SF1">
    <property type="entry name" value="WD REPEAT-CONTAINING PROTEIN 49"/>
    <property type="match status" value="1"/>
</dbReference>
<dbReference type="EMBL" id="CABIJS010000714">
    <property type="protein sequence ID" value="VUZ57270.1"/>
    <property type="molecule type" value="Genomic_DNA"/>
</dbReference>